<evidence type="ECO:0000313" key="2">
    <source>
        <dbReference type="Proteomes" id="UP000053477"/>
    </source>
</evidence>
<organism evidence="1 2">
    <name type="scientific">Schizopora paradoxa</name>
    <dbReference type="NCBI Taxonomy" id="27342"/>
    <lineage>
        <taxon>Eukaryota</taxon>
        <taxon>Fungi</taxon>
        <taxon>Dikarya</taxon>
        <taxon>Basidiomycota</taxon>
        <taxon>Agaricomycotina</taxon>
        <taxon>Agaricomycetes</taxon>
        <taxon>Hymenochaetales</taxon>
        <taxon>Schizoporaceae</taxon>
        <taxon>Schizopora</taxon>
    </lineage>
</organism>
<gene>
    <name evidence="1" type="ORF">SCHPADRAFT_926797</name>
</gene>
<name>A0A0H2RWP0_9AGAM</name>
<dbReference type="InParanoid" id="A0A0H2RWP0"/>
<dbReference type="Proteomes" id="UP000053477">
    <property type="component" value="Unassembled WGS sequence"/>
</dbReference>
<dbReference type="EMBL" id="KQ085921">
    <property type="protein sequence ID" value="KLO16022.1"/>
    <property type="molecule type" value="Genomic_DNA"/>
</dbReference>
<keyword evidence="2" id="KW-1185">Reference proteome</keyword>
<accession>A0A0H2RWP0</accession>
<evidence type="ECO:0000313" key="1">
    <source>
        <dbReference type="EMBL" id="KLO16022.1"/>
    </source>
</evidence>
<reference evidence="1 2" key="1">
    <citation type="submission" date="2015-04" db="EMBL/GenBank/DDBJ databases">
        <title>Complete genome sequence of Schizopora paradoxa KUC8140, a cosmopolitan wood degrader in East Asia.</title>
        <authorList>
            <consortium name="DOE Joint Genome Institute"/>
            <person name="Min B."/>
            <person name="Park H."/>
            <person name="Jang Y."/>
            <person name="Kim J.-J."/>
            <person name="Kim K.H."/>
            <person name="Pangilinan J."/>
            <person name="Lipzen A."/>
            <person name="Riley R."/>
            <person name="Grigoriev I.V."/>
            <person name="Spatafora J.W."/>
            <person name="Choi I.-G."/>
        </authorList>
    </citation>
    <scope>NUCLEOTIDE SEQUENCE [LARGE SCALE GENOMIC DNA]</scope>
    <source>
        <strain evidence="1 2">KUC8140</strain>
    </source>
</reference>
<proteinExistence type="predicted"/>
<protein>
    <submittedName>
        <fullName evidence="1">Uncharacterized protein</fullName>
    </submittedName>
</protein>
<dbReference type="AlphaFoldDB" id="A0A0H2RWP0"/>
<sequence length="285" mass="33425">MSKRPIPPPGYTVRGRKVAREEFRHQVLGYPMTVEWLLKRSKELFGREDIFAAAWQLKLDSGHHRTLHAVYDEKKDEYMLVLSMGENVSMATLRRPPEEECEWFKKYLGLVDPYFLNPHLTQLCSEVLFSGKPPRPPRIVHDESLLKASSKRKHIVMATTPRPLPVYIAAGRRNRGFRYQVLGCPMTQEWLTKRSLEVFGRDDFFAEAMKTFAEFKRDEIVHAIYDRKNKKYALAVSMGENVTVETLRDPPEEECEWFRQYLGVERRPLCTLVSFTDHEKDPYIN</sequence>